<dbReference type="InterPro" id="IPR036388">
    <property type="entry name" value="WH-like_DNA-bd_sf"/>
</dbReference>
<gene>
    <name evidence="7" type="ORF">SAMN05216474_0660</name>
</gene>
<dbReference type="SUPFAM" id="SSF88659">
    <property type="entry name" value="Sigma3 and sigma4 domains of RNA polymerase sigma factors"/>
    <property type="match status" value="1"/>
</dbReference>
<comment type="similarity">
    <text evidence="1">Belongs to the sigma-70 factor family. ECF subfamily.</text>
</comment>
<dbReference type="InterPro" id="IPR007627">
    <property type="entry name" value="RNA_pol_sigma70_r2"/>
</dbReference>
<evidence type="ECO:0000256" key="2">
    <source>
        <dbReference type="ARBA" id="ARBA00023015"/>
    </source>
</evidence>
<dbReference type="Gene3D" id="1.10.10.10">
    <property type="entry name" value="Winged helix-like DNA-binding domain superfamily/Winged helix DNA-binding domain"/>
    <property type="match status" value="1"/>
</dbReference>
<dbReference type="Gene3D" id="1.10.1740.10">
    <property type="match status" value="1"/>
</dbReference>
<proteinExistence type="inferred from homology"/>
<dbReference type="InterPro" id="IPR014284">
    <property type="entry name" value="RNA_pol_sigma-70_dom"/>
</dbReference>
<evidence type="ECO:0000259" key="6">
    <source>
        <dbReference type="Pfam" id="PF08281"/>
    </source>
</evidence>
<dbReference type="CDD" id="cd06171">
    <property type="entry name" value="Sigma70_r4"/>
    <property type="match status" value="1"/>
</dbReference>
<dbReference type="STRING" id="477690.SAMN05216474_0660"/>
<evidence type="ECO:0000313" key="7">
    <source>
        <dbReference type="EMBL" id="SFT45527.1"/>
    </source>
</evidence>
<feature type="domain" description="RNA polymerase sigma-70 region 2" evidence="5">
    <location>
        <begin position="24"/>
        <end position="91"/>
    </location>
</feature>
<reference evidence="7 8" key="1">
    <citation type="submission" date="2016-10" db="EMBL/GenBank/DDBJ databases">
        <authorList>
            <person name="de Groot N.N."/>
        </authorList>
    </citation>
    <scope>NUCLEOTIDE SEQUENCE [LARGE SCALE GENOMIC DNA]</scope>
    <source>
        <strain evidence="7 8">CGMCC 1.7005</strain>
    </source>
</reference>
<accession>A0A1I6Y562</accession>
<protein>
    <submittedName>
        <fullName evidence="7">RNA polymerase sigma-70 factor, ECF subfamily</fullName>
    </submittedName>
</protein>
<organism evidence="7 8">
    <name type="scientific">Lishizhenia tianjinensis</name>
    <dbReference type="NCBI Taxonomy" id="477690"/>
    <lineage>
        <taxon>Bacteria</taxon>
        <taxon>Pseudomonadati</taxon>
        <taxon>Bacteroidota</taxon>
        <taxon>Flavobacteriia</taxon>
        <taxon>Flavobacteriales</taxon>
        <taxon>Crocinitomicaceae</taxon>
        <taxon>Lishizhenia</taxon>
    </lineage>
</organism>
<dbReference type="Proteomes" id="UP000236454">
    <property type="component" value="Unassembled WGS sequence"/>
</dbReference>
<dbReference type="InterPro" id="IPR013324">
    <property type="entry name" value="RNA_pol_sigma_r3/r4-like"/>
</dbReference>
<keyword evidence="3" id="KW-0731">Sigma factor</keyword>
<dbReference type="PANTHER" id="PTHR43133:SF46">
    <property type="entry name" value="RNA POLYMERASE SIGMA-70 FACTOR ECF SUBFAMILY"/>
    <property type="match status" value="1"/>
</dbReference>
<dbReference type="InterPro" id="IPR013249">
    <property type="entry name" value="RNA_pol_sigma70_r4_t2"/>
</dbReference>
<dbReference type="InterPro" id="IPR013325">
    <property type="entry name" value="RNA_pol_sigma_r2"/>
</dbReference>
<dbReference type="SUPFAM" id="SSF88946">
    <property type="entry name" value="Sigma2 domain of RNA polymerase sigma factors"/>
    <property type="match status" value="1"/>
</dbReference>
<evidence type="ECO:0000256" key="4">
    <source>
        <dbReference type="ARBA" id="ARBA00023163"/>
    </source>
</evidence>
<evidence type="ECO:0000256" key="1">
    <source>
        <dbReference type="ARBA" id="ARBA00010641"/>
    </source>
</evidence>
<evidence type="ECO:0000259" key="5">
    <source>
        <dbReference type="Pfam" id="PF04542"/>
    </source>
</evidence>
<evidence type="ECO:0000256" key="3">
    <source>
        <dbReference type="ARBA" id="ARBA00023082"/>
    </source>
</evidence>
<dbReference type="NCBIfam" id="TIGR02937">
    <property type="entry name" value="sigma70-ECF"/>
    <property type="match status" value="1"/>
</dbReference>
<keyword evidence="4" id="KW-0804">Transcription</keyword>
<dbReference type="Pfam" id="PF04542">
    <property type="entry name" value="Sigma70_r2"/>
    <property type="match status" value="1"/>
</dbReference>
<dbReference type="GO" id="GO:0003677">
    <property type="term" value="F:DNA binding"/>
    <property type="evidence" value="ECO:0007669"/>
    <property type="project" value="InterPro"/>
</dbReference>
<dbReference type="GO" id="GO:0016987">
    <property type="term" value="F:sigma factor activity"/>
    <property type="evidence" value="ECO:0007669"/>
    <property type="project" value="UniProtKB-KW"/>
</dbReference>
<keyword evidence="2" id="KW-0805">Transcription regulation</keyword>
<dbReference type="Pfam" id="PF08281">
    <property type="entry name" value="Sigma70_r4_2"/>
    <property type="match status" value="1"/>
</dbReference>
<dbReference type="PANTHER" id="PTHR43133">
    <property type="entry name" value="RNA POLYMERASE ECF-TYPE SIGMA FACTO"/>
    <property type="match status" value="1"/>
</dbReference>
<evidence type="ECO:0000313" key="8">
    <source>
        <dbReference type="Proteomes" id="UP000236454"/>
    </source>
</evidence>
<feature type="domain" description="RNA polymerase sigma factor 70 region 4 type 2" evidence="6">
    <location>
        <begin position="124"/>
        <end position="175"/>
    </location>
</feature>
<dbReference type="EMBL" id="FPAS01000001">
    <property type="protein sequence ID" value="SFT45527.1"/>
    <property type="molecule type" value="Genomic_DNA"/>
</dbReference>
<dbReference type="InterPro" id="IPR039425">
    <property type="entry name" value="RNA_pol_sigma-70-like"/>
</dbReference>
<dbReference type="AlphaFoldDB" id="A0A1I6Y562"/>
<keyword evidence="8" id="KW-1185">Reference proteome</keyword>
<dbReference type="GO" id="GO:0006352">
    <property type="term" value="P:DNA-templated transcription initiation"/>
    <property type="evidence" value="ECO:0007669"/>
    <property type="project" value="InterPro"/>
</dbReference>
<dbReference type="RefSeq" id="WP_211664703.1">
    <property type="nucleotide sequence ID" value="NZ_FPAS01000001.1"/>
</dbReference>
<name>A0A1I6Y562_9FLAO</name>
<sequence length="188" mass="22123">MEKEQLKKIIDGCVAGNRYDQEQLFKMFYGKMLAVCMRYTNDKDSAQEVLQEAFIKIFDKLKDFDFKGSFEGWVRRIMVNASIDATRRLKRQPFRTDETYLFVSNEEDENETDLQELKSIKAEMALEAIQDLSPAYRTVFNLYAIENYTHKEIAELLDISEGTSKSNYSKAKQNLKKILERKFVKLHE</sequence>